<dbReference type="SUPFAM" id="SSF159594">
    <property type="entry name" value="XCC0632-like"/>
    <property type="match status" value="1"/>
</dbReference>
<proteinExistence type="predicted"/>
<dbReference type="OrthoDB" id="5360721at2"/>
<dbReference type="PROSITE" id="PS51257">
    <property type="entry name" value="PROKAR_LIPOPROTEIN"/>
    <property type="match status" value="1"/>
</dbReference>
<evidence type="ECO:0000313" key="2">
    <source>
        <dbReference type="EMBL" id="TKX31551.1"/>
    </source>
</evidence>
<dbReference type="Proteomes" id="UP000308838">
    <property type="component" value="Unassembled WGS sequence"/>
</dbReference>
<protein>
    <recommendedName>
        <fullName evidence="1">ABC-type transport auxiliary lipoprotein component domain-containing protein</fullName>
    </recommendedName>
</protein>
<evidence type="ECO:0000313" key="3">
    <source>
        <dbReference type="Proteomes" id="UP000308838"/>
    </source>
</evidence>
<reference evidence="2 3" key="1">
    <citation type="submission" date="2018-05" db="EMBL/GenBank/DDBJ databases">
        <title>Novel Campyloabacter and Helicobacter Species and Strains.</title>
        <authorList>
            <person name="Mannion A.J."/>
            <person name="Shen Z."/>
            <person name="Fox J.G."/>
        </authorList>
    </citation>
    <scope>NUCLEOTIDE SEQUENCE [LARGE SCALE GENOMIC DNA]</scope>
    <source>
        <strain evidence="3">MIT17-664</strain>
    </source>
</reference>
<dbReference type="Pfam" id="PF03886">
    <property type="entry name" value="ABC_trans_aux"/>
    <property type="match status" value="1"/>
</dbReference>
<feature type="domain" description="ABC-type transport auxiliary lipoprotein component" evidence="1">
    <location>
        <begin position="47"/>
        <end position="189"/>
    </location>
</feature>
<sequence>MKKYLYIFILSFIFYGCSINSQVDKTQMFILKNNEIPSNIVFKKIDKILKIKNAYLPLYLNSKSIIYIENNMGNSYAYYFWADLPSNFYQSLLLSKLEQAKIFKAVIFKESSLESDYILESRIESFEQIIKLEQNYAKITISVNLIDAKENKTISHRLFSTKQNIDEKDIQGVYKAFDKGLNSLTKDIVLWINSNIN</sequence>
<dbReference type="InterPro" id="IPR005586">
    <property type="entry name" value="ABC_trans_aux"/>
</dbReference>
<organism evidence="2 3">
    <name type="scientific">Campylobacter estrildidarum</name>
    <dbReference type="NCBI Taxonomy" id="2510189"/>
    <lineage>
        <taxon>Bacteria</taxon>
        <taxon>Pseudomonadati</taxon>
        <taxon>Campylobacterota</taxon>
        <taxon>Epsilonproteobacteria</taxon>
        <taxon>Campylobacterales</taxon>
        <taxon>Campylobacteraceae</taxon>
        <taxon>Campylobacter</taxon>
    </lineage>
</organism>
<dbReference type="Gene3D" id="3.40.50.10610">
    <property type="entry name" value="ABC-type transport auxiliary lipoprotein component"/>
    <property type="match status" value="1"/>
</dbReference>
<accession>A0A4U7BLX0</accession>
<name>A0A4U7BLX0_9BACT</name>
<dbReference type="AlphaFoldDB" id="A0A4U7BLX0"/>
<keyword evidence="3" id="KW-1185">Reference proteome</keyword>
<comment type="caution">
    <text evidence="2">The sequence shown here is derived from an EMBL/GenBank/DDBJ whole genome shotgun (WGS) entry which is preliminary data.</text>
</comment>
<evidence type="ECO:0000259" key="1">
    <source>
        <dbReference type="Pfam" id="PF03886"/>
    </source>
</evidence>
<dbReference type="EMBL" id="NXLZ01000003">
    <property type="protein sequence ID" value="TKX31551.1"/>
    <property type="molecule type" value="Genomic_DNA"/>
</dbReference>
<gene>
    <name evidence="2" type="ORF">CQA69_02730</name>
</gene>
<dbReference type="RefSeq" id="WP_137620290.1">
    <property type="nucleotide sequence ID" value="NZ_NXLZ01000003.1"/>
</dbReference>